<dbReference type="SUPFAM" id="SSF109854">
    <property type="entry name" value="DinB/YfiT-like putative metalloenzymes"/>
    <property type="match status" value="1"/>
</dbReference>
<gene>
    <name evidence="2" type="ORF">BWR22_02010</name>
</gene>
<dbReference type="Gene3D" id="1.20.120.450">
    <property type="entry name" value="dinb family like domain"/>
    <property type="match status" value="1"/>
</dbReference>
<dbReference type="EMBL" id="CP019352">
    <property type="protein sequence ID" value="APX99132.1"/>
    <property type="molecule type" value="Genomic_DNA"/>
</dbReference>
<protein>
    <recommendedName>
        <fullName evidence="1">DinB-like domain-containing protein</fullName>
    </recommendedName>
</protein>
<dbReference type="KEGG" id="lvn:BWR22_02010"/>
<organism evidence="2 3">
    <name type="scientific">Lacinutrix venerupis</name>
    <dbReference type="NCBI Taxonomy" id="1486034"/>
    <lineage>
        <taxon>Bacteria</taxon>
        <taxon>Pseudomonadati</taxon>
        <taxon>Bacteroidota</taxon>
        <taxon>Flavobacteriia</taxon>
        <taxon>Flavobacteriales</taxon>
        <taxon>Flavobacteriaceae</taxon>
        <taxon>Lacinutrix</taxon>
    </lineage>
</organism>
<dbReference type="InterPro" id="IPR024775">
    <property type="entry name" value="DinB-like"/>
</dbReference>
<evidence type="ECO:0000313" key="3">
    <source>
        <dbReference type="Proteomes" id="UP000187506"/>
    </source>
</evidence>
<dbReference type="InterPro" id="IPR034660">
    <property type="entry name" value="DinB/YfiT-like"/>
</dbReference>
<dbReference type="Pfam" id="PF12867">
    <property type="entry name" value="DinB_2"/>
    <property type="match status" value="1"/>
</dbReference>
<dbReference type="AlphaFoldDB" id="A0AAC9LKC5"/>
<evidence type="ECO:0000313" key="2">
    <source>
        <dbReference type="EMBL" id="APX99132.1"/>
    </source>
</evidence>
<proteinExistence type="predicted"/>
<sequence>MDFTFDVFAKTRGFFKAYLEELSLAQLNAIPNGFNNNIIWNIGHSIVTEQILVYKLSGLKPNVSDALIAKYKKGTKPDGKATQEEVDELKALAFSTIEHTEADFGSKVFKTFNEYTLSTTGNTLTNVNQAIQFALIHEGMHAGYILALLRALKV</sequence>
<dbReference type="Proteomes" id="UP000187506">
    <property type="component" value="Chromosome"/>
</dbReference>
<accession>A0AAC9LKC5</accession>
<name>A0AAC9LKC5_9FLAO</name>
<keyword evidence="3" id="KW-1185">Reference proteome</keyword>
<reference evidence="2 3" key="1">
    <citation type="submission" date="2017-01" db="EMBL/GenBank/DDBJ databases">
        <title>Complete genome of Lacinutrix venerupis DOK2-8 isolated from seawater in Dokdo.</title>
        <authorList>
            <person name="Chi W.-J."/>
            <person name="Kim J.H."/>
        </authorList>
    </citation>
    <scope>NUCLEOTIDE SEQUENCE [LARGE SCALE GENOMIC DNA]</scope>
    <source>
        <strain evidence="2 3">DOK2-8</strain>
    </source>
</reference>
<dbReference type="RefSeq" id="WP_076731773.1">
    <property type="nucleotide sequence ID" value="NZ_CP019352.1"/>
</dbReference>
<evidence type="ECO:0000259" key="1">
    <source>
        <dbReference type="Pfam" id="PF12867"/>
    </source>
</evidence>
<feature type="domain" description="DinB-like" evidence="1">
    <location>
        <begin position="10"/>
        <end position="145"/>
    </location>
</feature>